<dbReference type="GO" id="GO:0005829">
    <property type="term" value="C:cytosol"/>
    <property type="evidence" value="ECO:0007669"/>
    <property type="project" value="TreeGrafter"/>
</dbReference>
<comment type="similarity">
    <text evidence="1 2">Belongs to the UPF0301 (AlgH) family.</text>
</comment>
<dbReference type="Pfam" id="PF02622">
    <property type="entry name" value="DUF179"/>
    <property type="match status" value="1"/>
</dbReference>
<dbReference type="NCBIfam" id="NF001266">
    <property type="entry name" value="PRK00228.1-1"/>
    <property type="match status" value="1"/>
</dbReference>
<dbReference type="EMBL" id="SMSE01000001">
    <property type="protein sequence ID" value="TDG15675.1"/>
    <property type="molecule type" value="Genomic_DNA"/>
</dbReference>
<dbReference type="HAMAP" id="MF_00758">
    <property type="entry name" value="UPF0301"/>
    <property type="match status" value="1"/>
</dbReference>
<proteinExistence type="inferred from homology"/>
<organism evidence="3 4">
    <name type="scientific">Seongchinamella unica</name>
    <dbReference type="NCBI Taxonomy" id="2547392"/>
    <lineage>
        <taxon>Bacteria</taxon>
        <taxon>Pseudomonadati</taxon>
        <taxon>Pseudomonadota</taxon>
        <taxon>Gammaproteobacteria</taxon>
        <taxon>Cellvibrionales</taxon>
        <taxon>Halieaceae</taxon>
        <taxon>Seongchinamella</taxon>
    </lineage>
</organism>
<reference evidence="3 4" key="1">
    <citation type="submission" date="2019-03" db="EMBL/GenBank/DDBJ databases">
        <title>Seongchinamella monodicae gen. nov., sp. nov., a novel member of the Gammaproteobacteria isolated from a tidal mudflat of beach.</title>
        <authorList>
            <person name="Yang H.G."/>
            <person name="Kang J.W."/>
            <person name="Lee S.D."/>
        </authorList>
    </citation>
    <scope>NUCLEOTIDE SEQUENCE [LARGE SCALE GENOMIC DNA]</scope>
    <source>
        <strain evidence="3 4">GH4-78</strain>
    </source>
</reference>
<evidence type="ECO:0000313" key="4">
    <source>
        <dbReference type="Proteomes" id="UP000295554"/>
    </source>
</evidence>
<evidence type="ECO:0000256" key="1">
    <source>
        <dbReference type="ARBA" id="ARBA00009600"/>
    </source>
</evidence>
<dbReference type="Proteomes" id="UP000295554">
    <property type="component" value="Unassembled WGS sequence"/>
</dbReference>
<dbReference type="Gene3D" id="3.40.1740.10">
    <property type="entry name" value="VC0467-like"/>
    <property type="match status" value="1"/>
</dbReference>
<evidence type="ECO:0000256" key="2">
    <source>
        <dbReference type="HAMAP-Rule" id="MF_00758"/>
    </source>
</evidence>
<gene>
    <name evidence="3" type="ORF">E2F43_05475</name>
</gene>
<dbReference type="SUPFAM" id="SSF143456">
    <property type="entry name" value="VC0467-like"/>
    <property type="match status" value="1"/>
</dbReference>
<sequence length="196" mass="21083">MPGRVHATTARSSDSLRDHFLLAMPCLSEGIFSHSITYICEHGESGAMGIVINQPLDLSVGEIFEHLQIDSLRDFSKMPVMAGGPVQIDHGFVLHRGSDSAWEASLKVTDEITLTTSRDILRAIAHGNGPEEHLIALGYAGWSAGQLEQELAENSWLTLPADSQIIFSTPAELRLSKAAAQLGIDMNLISGEAGHA</sequence>
<keyword evidence="4" id="KW-1185">Reference proteome</keyword>
<protein>
    <recommendedName>
        <fullName evidence="2">UPF0301 protein E2F43_05475</fullName>
    </recommendedName>
</protein>
<name>A0A4V2ZXN2_9GAMM</name>
<dbReference type="InterPro" id="IPR003774">
    <property type="entry name" value="AlgH-like"/>
</dbReference>
<dbReference type="RefSeq" id="WP_133210365.1">
    <property type="nucleotide sequence ID" value="NZ_SMSE01000001.1"/>
</dbReference>
<dbReference type="PANTHER" id="PTHR30327:SF1">
    <property type="entry name" value="UPF0301 PROTEIN YQGE"/>
    <property type="match status" value="1"/>
</dbReference>
<dbReference type="AlphaFoldDB" id="A0A4V2ZXN2"/>
<dbReference type="PANTHER" id="PTHR30327">
    <property type="entry name" value="UNCHARACTERIZED PROTEIN YQGE"/>
    <property type="match status" value="1"/>
</dbReference>
<comment type="caution">
    <text evidence="3">The sequence shown here is derived from an EMBL/GenBank/DDBJ whole genome shotgun (WGS) entry which is preliminary data.</text>
</comment>
<dbReference type="OrthoDB" id="9807486at2"/>
<evidence type="ECO:0000313" key="3">
    <source>
        <dbReference type="EMBL" id="TDG15675.1"/>
    </source>
</evidence>
<accession>A0A4V2ZXN2</accession>